<dbReference type="Proteomes" id="UP000759131">
    <property type="component" value="Unassembled WGS sequence"/>
</dbReference>
<name>A0A7R9QPG1_9ACAR</name>
<dbReference type="Pfam" id="PF00501">
    <property type="entry name" value="AMP-binding"/>
    <property type="match status" value="1"/>
</dbReference>
<evidence type="ECO:0000313" key="4">
    <source>
        <dbReference type="Proteomes" id="UP000759131"/>
    </source>
</evidence>
<proteinExistence type="predicted"/>
<protein>
    <recommendedName>
        <fullName evidence="1">acetate--CoA ligase</fullName>
        <ecNumber evidence="1">6.2.1.1</ecNumber>
    </recommendedName>
</protein>
<feature type="domain" description="AMP-dependent synthetase/ligase" evidence="2">
    <location>
        <begin position="2"/>
        <end position="89"/>
    </location>
</feature>
<dbReference type="EC" id="6.2.1.1" evidence="1"/>
<accession>A0A7R9QPG1</accession>
<dbReference type="EMBL" id="CAJPIZ010059691">
    <property type="protein sequence ID" value="CAG2123575.1"/>
    <property type="molecule type" value="Genomic_DNA"/>
</dbReference>
<reference evidence="3" key="1">
    <citation type="submission" date="2020-11" db="EMBL/GenBank/DDBJ databases">
        <authorList>
            <person name="Tran Van P."/>
        </authorList>
    </citation>
    <scope>NUCLEOTIDE SEQUENCE</scope>
</reference>
<evidence type="ECO:0000313" key="3">
    <source>
        <dbReference type="EMBL" id="CAD7651770.1"/>
    </source>
</evidence>
<feature type="non-terminal residue" evidence="3">
    <location>
        <position position="1"/>
    </location>
</feature>
<keyword evidence="4" id="KW-1185">Reference proteome</keyword>
<dbReference type="InterPro" id="IPR000873">
    <property type="entry name" value="AMP-dep_synth/lig_dom"/>
</dbReference>
<dbReference type="InterPro" id="IPR042099">
    <property type="entry name" value="ANL_N_sf"/>
</dbReference>
<dbReference type="AlphaFoldDB" id="A0A7R9QPG1"/>
<evidence type="ECO:0000256" key="1">
    <source>
        <dbReference type="ARBA" id="ARBA00013275"/>
    </source>
</evidence>
<dbReference type="GO" id="GO:0003987">
    <property type="term" value="F:acetate-CoA ligase activity"/>
    <property type="evidence" value="ECO:0007669"/>
    <property type="project" value="UniProtKB-EC"/>
</dbReference>
<feature type="non-terminal residue" evidence="3">
    <location>
        <position position="102"/>
    </location>
</feature>
<evidence type="ECO:0000259" key="2">
    <source>
        <dbReference type="Pfam" id="PF00501"/>
    </source>
</evidence>
<dbReference type="EMBL" id="OC914266">
    <property type="protein sequence ID" value="CAD7651770.1"/>
    <property type="molecule type" value="Genomic_DNA"/>
</dbReference>
<dbReference type="SUPFAM" id="SSF56801">
    <property type="entry name" value="Acetyl-CoA synthetase-like"/>
    <property type="match status" value="1"/>
</dbReference>
<dbReference type="Gene3D" id="3.40.50.12780">
    <property type="entry name" value="N-terminal domain of ligase-like"/>
    <property type="match status" value="1"/>
</dbReference>
<dbReference type="PANTHER" id="PTHR24095">
    <property type="entry name" value="ACETYL-COENZYME A SYNTHETASE"/>
    <property type="match status" value="1"/>
</dbReference>
<sequence length="102" mass="10843">KVLAIAGETMNPEAWLWFRDVVGDGRCPVVDSYWQTETGGPMITSLPGATPMKPGSVSLPFFGVVPAILDSDGRELEGAATGQLVFKSAWPGIARTIDGQHD</sequence>
<gene>
    <name evidence="3" type="ORF">OSB1V03_LOCUS23520</name>
</gene>
<dbReference type="OrthoDB" id="1706066at2759"/>
<organism evidence="3">
    <name type="scientific">Medioppia subpectinata</name>
    <dbReference type="NCBI Taxonomy" id="1979941"/>
    <lineage>
        <taxon>Eukaryota</taxon>
        <taxon>Metazoa</taxon>
        <taxon>Ecdysozoa</taxon>
        <taxon>Arthropoda</taxon>
        <taxon>Chelicerata</taxon>
        <taxon>Arachnida</taxon>
        <taxon>Acari</taxon>
        <taxon>Acariformes</taxon>
        <taxon>Sarcoptiformes</taxon>
        <taxon>Oribatida</taxon>
        <taxon>Brachypylina</taxon>
        <taxon>Oppioidea</taxon>
        <taxon>Oppiidae</taxon>
        <taxon>Medioppia</taxon>
    </lineage>
</organism>
<dbReference type="GO" id="GO:0006085">
    <property type="term" value="P:acetyl-CoA biosynthetic process"/>
    <property type="evidence" value="ECO:0007669"/>
    <property type="project" value="TreeGrafter"/>
</dbReference>
<dbReference type="PANTHER" id="PTHR24095:SF244">
    <property type="entry name" value="ACETYL-COENZYME A SYNTHETASE"/>
    <property type="match status" value="1"/>
</dbReference>